<dbReference type="KEGG" id="sarm:DVA86_30425"/>
<accession>A0A345XXA0</accession>
<proteinExistence type="predicted"/>
<dbReference type="Proteomes" id="UP000254425">
    <property type="component" value="Chromosome"/>
</dbReference>
<evidence type="ECO:0000313" key="2">
    <source>
        <dbReference type="Proteomes" id="UP000254425"/>
    </source>
</evidence>
<organism evidence="1 2">
    <name type="scientific">Streptomyces armeniacus</name>
    <dbReference type="NCBI Taxonomy" id="83291"/>
    <lineage>
        <taxon>Bacteria</taxon>
        <taxon>Bacillati</taxon>
        <taxon>Actinomycetota</taxon>
        <taxon>Actinomycetes</taxon>
        <taxon>Kitasatosporales</taxon>
        <taxon>Streptomycetaceae</taxon>
        <taxon>Streptomyces</taxon>
    </lineage>
</organism>
<dbReference type="EMBL" id="CP031320">
    <property type="protein sequence ID" value="AXK36266.1"/>
    <property type="molecule type" value="Genomic_DNA"/>
</dbReference>
<reference evidence="1 2" key="1">
    <citation type="submission" date="2018-07" db="EMBL/GenBank/DDBJ databases">
        <title>Draft genome of the type strain Streptomyces armeniacus ATCC 15676.</title>
        <authorList>
            <person name="Labana P."/>
            <person name="Gosse J.T."/>
            <person name="Boddy C.N."/>
        </authorList>
    </citation>
    <scope>NUCLEOTIDE SEQUENCE [LARGE SCALE GENOMIC DNA]</scope>
    <source>
        <strain evidence="1 2">ATCC 15676</strain>
    </source>
</reference>
<dbReference type="AlphaFoldDB" id="A0A345XXA0"/>
<gene>
    <name evidence="1" type="ORF">DVA86_30425</name>
</gene>
<sequence>MAVYNVHERLLPVPAHEAGALIDGLAGPDDRLWPGTDWPPLTLDRALGEGAYGGHGPVRYGVAGYAPGQWVRFRFSAPRGFLGFHEFTVHPLPYGQEGRSGPPASPGPQGPSGVVLRHTLAMHVRGAARLSWPLFFRWCHDAVLEDAMDRAERACTGTVAAPACWSPYVRLLRRVIPA</sequence>
<evidence type="ECO:0000313" key="1">
    <source>
        <dbReference type="EMBL" id="AXK36266.1"/>
    </source>
</evidence>
<dbReference type="RefSeq" id="WP_208883102.1">
    <property type="nucleotide sequence ID" value="NZ_CP031320.1"/>
</dbReference>
<keyword evidence="2" id="KW-1185">Reference proteome</keyword>
<name>A0A345XXA0_9ACTN</name>
<protein>
    <submittedName>
        <fullName evidence="1">SRPBCC family protein</fullName>
    </submittedName>
</protein>